<reference evidence="6" key="1">
    <citation type="submission" date="2021-06" db="EMBL/GenBank/DDBJ databases">
        <authorList>
            <person name="Kallberg Y."/>
            <person name="Tangrot J."/>
            <person name="Rosling A."/>
        </authorList>
    </citation>
    <scope>NUCLEOTIDE SEQUENCE</scope>
    <source>
        <strain evidence="6">IN212</strain>
    </source>
</reference>
<proteinExistence type="inferred from homology"/>
<dbReference type="EC" id="1.4.3.4" evidence="2"/>
<comment type="similarity">
    <text evidence="1">Belongs to the flavin monoamine oxidase family.</text>
</comment>
<protein>
    <recommendedName>
        <fullName evidence="2">monoamine oxidase</fullName>
        <ecNumber evidence="2">1.4.3.4</ecNumber>
    </recommendedName>
</protein>
<evidence type="ECO:0000256" key="3">
    <source>
        <dbReference type="ARBA" id="ARBA00048448"/>
    </source>
</evidence>
<dbReference type="InterPro" id="IPR002937">
    <property type="entry name" value="Amino_oxidase"/>
</dbReference>
<dbReference type="InterPro" id="IPR036188">
    <property type="entry name" value="FAD/NAD-bd_sf"/>
</dbReference>
<comment type="catalytic activity">
    <reaction evidence="3">
        <text>a secondary aliphatic amine + O2 + H2O = a primary amine + an aldehyde + H2O2</text>
        <dbReference type="Rhea" id="RHEA:26414"/>
        <dbReference type="ChEBI" id="CHEBI:15377"/>
        <dbReference type="ChEBI" id="CHEBI:15379"/>
        <dbReference type="ChEBI" id="CHEBI:16240"/>
        <dbReference type="ChEBI" id="CHEBI:17478"/>
        <dbReference type="ChEBI" id="CHEBI:58855"/>
        <dbReference type="ChEBI" id="CHEBI:65296"/>
        <dbReference type="EC" id="1.4.3.4"/>
    </reaction>
</comment>
<keyword evidence="4" id="KW-1133">Transmembrane helix</keyword>
<evidence type="ECO:0000259" key="5">
    <source>
        <dbReference type="Pfam" id="PF01593"/>
    </source>
</evidence>
<feature type="transmembrane region" description="Helical" evidence="4">
    <location>
        <begin position="511"/>
        <end position="535"/>
    </location>
</feature>
<dbReference type="PANTHER" id="PTHR43563">
    <property type="entry name" value="AMINE OXIDASE"/>
    <property type="match status" value="1"/>
</dbReference>
<evidence type="ECO:0000313" key="7">
    <source>
        <dbReference type="Proteomes" id="UP000789396"/>
    </source>
</evidence>
<keyword evidence="7" id="KW-1185">Reference proteome</keyword>
<evidence type="ECO:0000313" key="6">
    <source>
        <dbReference type="EMBL" id="CAG8493416.1"/>
    </source>
</evidence>
<accession>A0A9N8WQQ9</accession>
<feature type="transmembrane region" description="Helical" evidence="4">
    <location>
        <begin position="556"/>
        <end position="581"/>
    </location>
</feature>
<dbReference type="Gene3D" id="3.50.50.60">
    <property type="entry name" value="FAD/NAD(P)-binding domain"/>
    <property type="match status" value="1"/>
</dbReference>
<feature type="transmembrane region" description="Helical" evidence="4">
    <location>
        <begin position="626"/>
        <end position="647"/>
    </location>
</feature>
<dbReference type="GO" id="GO:0097621">
    <property type="term" value="F:monoamine oxidase activity"/>
    <property type="evidence" value="ECO:0007669"/>
    <property type="project" value="UniProtKB-EC"/>
</dbReference>
<gene>
    <name evidence="6" type="ORF">RFULGI_LOCUS2090</name>
</gene>
<dbReference type="PANTHER" id="PTHR43563:SF1">
    <property type="entry name" value="AMINE OXIDASE [FLAVIN-CONTAINING] B"/>
    <property type="match status" value="1"/>
</dbReference>
<evidence type="ECO:0000256" key="2">
    <source>
        <dbReference type="ARBA" id="ARBA00012804"/>
    </source>
</evidence>
<evidence type="ECO:0000256" key="4">
    <source>
        <dbReference type="SAM" id="Phobius"/>
    </source>
</evidence>
<feature type="domain" description="Amine oxidase" evidence="5">
    <location>
        <begin position="12"/>
        <end position="489"/>
    </location>
</feature>
<dbReference type="OrthoDB" id="5046242at2759"/>
<evidence type="ECO:0000256" key="1">
    <source>
        <dbReference type="ARBA" id="ARBA00005995"/>
    </source>
</evidence>
<sequence>MLYDLIVIGGGFAGISTAIELEKKDPNAKVLVLEASEQIGGRCRNTCVGPNGESSAGFGAQYIGVKQTHIYSIASRLSSLRSNTKIYGHNPWFRTYSEGKWYDTSVETCWNGIQSLDINASWLKKLSLCKTVLLVYALENLINGAYPSLSWCAYWLDKWNVQEWIDAQKLHPWVAELWVMGVRNIMSIDPKDLSLLHFLWYSVTNGGFFDEVTKDTVGGPQEFSVECGMGGLAQLYSKEIRGDILLNFPVVEVKTCPNQELIVRGKNGTTFVARTVAICVTPGVTGQINFTSFNDIPVICQERTNLFNQPIGYIARVVMRYSQRFWHNVSIPKNLNANFCGFSTGADPTPLKTYMEWALDISDPAKKSYALTIFTRTGIFDNVRAMGITGDQYKEEVERQLKEDAVILTQMEMARTANSVEWYEWKENEWIRGGPNTYTRPGVLTTLGKKLHEPDGPHKNIFFAAAEYAPAFVGYVEGAVRSGELVGQQIYAKLHGKGVQSVPVVSKKPNILLAILFGLLWIIVCILEATINIILRLLSSISLPKHAWQLDWIYPFLYLTALTISSPYALFIPQIFTFIMVSQFDNITGFKALDAPEPSPMRLFIHEICTLFYLLVTLWQSSNSDSFEWIIYALNGALLMATYGAVITHEAAHIGGRLSHTWDSPGWLFNSVLMGAGLHHAHHVKHLKRLANESVPLDSGIGILDAAGLALFPQIWFKKINPVIPIEIRLIKENDYFEIKNIEPINEDTVNGRDK</sequence>
<dbReference type="SUPFAM" id="SSF51905">
    <property type="entry name" value="FAD/NAD(P)-binding domain"/>
    <property type="match status" value="1"/>
</dbReference>
<comment type="caution">
    <text evidence="6">The sequence shown here is derived from an EMBL/GenBank/DDBJ whole genome shotgun (WGS) entry which is preliminary data.</text>
</comment>
<dbReference type="EMBL" id="CAJVPZ010001482">
    <property type="protein sequence ID" value="CAG8493416.1"/>
    <property type="molecule type" value="Genomic_DNA"/>
</dbReference>
<dbReference type="InterPro" id="IPR050703">
    <property type="entry name" value="Flavin_MAO"/>
</dbReference>
<keyword evidence="4" id="KW-0812">Transmembrane</keyword>
<dbReference type="AlphaFoldDB" id="A0A9N8WQQ9"/>
<dbReference type="Pfam" id="PF01593">
    <property type="entry name" value="Amino_oxidase"/>
    <property type="match status" value="1"/>
</dbReference>
<keyword evidence="4" id="KW-0472">Membrane</keyword>
<organism evidence="6 7">
    <name type="scientific">Racocetra fulgida</name>
    <dbReference type="NCBI Taxonomy" id="60492"/>
    <lineage>
        <taxon>Eukaryota</taxon>
        <taxon>Fungi</taxon>
        <taxon>Fungi incertae sedis</taxon>
        <taxon>Mucoromycota</taxon>
        <taxon>Glomeromycotina</taxon>
        <taxon>Glomeromycetes</taxon>
        <taxon>Diversisporales</taxon>
        <taxon>Gigasporaceae</taxon>
        <taxon>Racocetra</taxon>
    </lineage>
</organism>
<name>A0A9N8WQQ9_9GLOM</name>
<dbReference type="Proteomes" id="UP000789396">
    <property type="component" value="Unassembled WGS sequence"/>
</dbReference>